<organism evidence="1 2">
    <name type="scientific">Sporisorium scitamineum</name>
    <dbReference type="NCBI Taxonomy" id="49012"/>
    <lineage>
        <taxon>Eukaryota</taxon>
        <taxon>Fungi</taxon>
        <taxon>Dikarya</taxon>
        <taxon>Basidiomycota</taxon>
        <taxon>Ustilaginomycotina</taxon>
        <taxon>Ustilaginomycetes</taxon>
        <taxon>Ustilaginales</taxon>
        <taxon>Ustilaginaceae</taxon>
        <taxon>Sporisorium</taxon>
    </lineage>
</organism>
<protein>
    <submittedName>
        <fullName evidence="1">Uncharacterized protein</fullName>
    </submittedName>
</protein>
<dbReference type="Proteomes" id="UP000242770">
    <property type="component" value="Unassembled WGS sequence"/>
</dbReference>
<dbReference type="AlphaFoldDB" id="A0A0F7S6R8"/>
<name>A0A0F7S6R8_9BASI</name>
<dbReference type="EMBL" id="CCFA01002820">
    <property type="protein sequence ID" value="CDW98081.1"/>
    <property type="molecule type" value="Genomic_DNA"/>
</dbReference>
<evidence type="ECO:0000313" key="2">
    <source>
        <dbReference type="Proteomes" id="UP000242770"/>
    </source>
</evidence>
<keyword evidence="2" id="KW-1185">Reference proteome</keyword>
<gene>
    <name evidence="1" type="primary">SSCI47090.1</name>
</gene>
<accession>A0A0F7S6R8</accession>
<sequence length="53" mass="5776">MVECISTHGPPPLPMVIFKGKAHQQGWYQDHAAAKDWMFATTKGTGQASSPHP</sequence>
<reference evidence="2" key="1">
    <citation type="submission" date="2014-06" db="EMBL/GenBank/DDBJ databases">
        <authorList>
            <person name="Berkman P.J."/>
        </authorList>
    </citation>
    <scope>NUCLEOTIDE SEQUENCE [LARGE SCALE GENOMIC DNA]</scope>
</reference>
<proteinExistence type="predicted"/>
<evidence type="ECO:0000313" key="1">
    <source>
        <dbReference type="EMBL" id="CDW98081.1"/>
    </source>
</evidence>